<protein>
    <submittedName>
        <fullName evidence="1">Uncharacterized protein</fullName>
    </submittedName>
</protein>
<sequence>MTKFITIEIENNVRFLVFCPECEKILYKTPAEEMTGIYRRVALNTVESHNEYLGHTAEIVVRKISTNEAHTWTDINALMLY</sequence>
<dbReference type="AlphaFoldDB" id="A0A0G0I4L2"/>
<dbReference type="Proteomes" id="UP000034231">
    <property type="component" value="Unassembled WGS sequence"/>
</dbReference>
<dbReference type="EMBL" id="LBTX01000007">
    <property type="protein sequence ID" value="KKQ50248.1"/>
    <property type="molecule type" value="Genomic_DNA"/>
</dbReference>
<accession>A0A0G0I4L2</accession>
<proteinExistence type="predicted"/>
<evidence type="ECO:0000313" key="1">
    <source>
        <dbReference type="EMBL" id="KKQ50248.1"/>
    </source>
</evidence>
<evidence type="ECO:0000313" key="2">
    <source>
        <dbReference type="Proteomes" id="UP000034231"/>
    </source>
</evidence>
<gene>
    <name evidence="1" type="ORF">US68_C0007G0011</name>
</gene>
<reference evidence="1 2" key="1">
    <citation type="journal article" date="2015" name="Nature">
        <title>rRNA introns, odd ribosomes, and small enigmatic genomes across a large radiation of phyla.</title>
        <authorList>
            <person name="Brown C.T."/>
            <person name="Hug L.A."/>
            <person name="Thomas B.C."/>
            <person name="Sharon I."/>
            <person name="Castelle C.J."/>
            <person name="Singh A."/>
            <person name="Wilkins M.J."/>
            <person name="Williams K.H."/>
            <person name="Banfield J.F."/>
        </authorList>
    </citation>
    <scope>NUCLEOTIDE SEQUENCE [LARGE SCALE GENOMIC DNA]</scope>
</reference>
<name>A0A0G0I4L2_9BACT</name>
<comment type="caution">
    <text evidence="1">The sequence shown here is derived from an EMBL/GenBank/DDBJ whole genome shotgun (WGS) entry which is preliminary data.</text>
</comment>
<organism evidence="1 2">
    <name type="scientific">Candidatus Shapirobacteria bacterium GW2011_GWE1_38_10</name>
    <dbReference type="NCBI Taxonomy" id="1618488"/>
    <lineage>
        <taxon>Bacteria</taxon>
        <taxon>Candidatus Shapironibacteriota</taxon>
    </lineage>
</organism>